<reference evidence="4" key="1">
    <citation type="submission" date="2020-10" db="EMBL/GenBank/DDBJ databases">
        <title>Taxonomic study of unclassified bacteria belonging to the class Ktedonobacteria.</title>
        <authorList>
            <person name="Yabe S."/>
            <person name="Wang C.M."/>
            <person name="Zheng Y."/>
            <person name="Sakai Y."/>
            <person name="Cavaletti L."/>
            <person name="Monciardini P."/>
            <person name="Donadio S."/>
        </authorList>
    </citation>
    <scope>NUCLEOTIDE SEQUENCE</scope>
    <source>
        <strain evidence="4">ID150040</strain>
    </source>
</reference>
<evidence type="ECO:0000259" key="3">
    <source>
        <dbReference type="PROSITE" id="PS50111"/>
    </source>
</evidence>
<gene>
    <name evidence="4" type="ORF">KSF_024490</name>
</gene>
<protein>
    <recommendedName>
        <fullName evidence="3">Methyl-accepting transducer domain-containing protein</fullName>
    </recommendedName>
</protein>
<feature type="domain" description="Methyl-accepting transducer" evidence="3">
    <location>
        <begin position="299"/>
        <end position="535"/>
    </location>
</feature>
<dbReference type="GO" id="GO:0016020">
    <property type="term" value="C:membrane"/>
    <property type="evidence" value="ECO:0007669"/>
    <property type="project" value="InterPro"/>
</dbReference>
<dbReference type="SUPFAM" id="SSF55781">
    <property type="entry name" value="GAF domain-like"/>
    <property type="match status" value="1"/>
</dbReference>
<name>A0A8J3ILJ6_9CHLR</name>
<keyword evidence="5" id="KW-1185">Reference proteome</keyword>
<dbReference type="AlphaFoldDB" id="A0A8J3ILJ6"/>
<dbReference type="EMBL" id="BNJK01000001">
    <property type="protein sequence ID" value="GHO92401.1"/>
    <property type="molecule type" value="Genomic_DNA"/>
</dbReference>
<dbReference type="InterPro" id="IPR003018">
    <property type="entry name" value="GAF"/>
</dbReference>
<comment type="caution">
    <text evidence="4">The sequence shown here is derived from an EMBL/GenBank/DDBJ whole genome shotgun (WGS) entry which is preliminary data.</text>
</comment>
<dbReference type="SMART" id="SM00065">
    <property type="entry name" value="GAF"/>
    <property type="match status" value="1"/>
</dbReference>
<dbReference type="Gene3D" id="1.10.287.950">
    <property type="entry name" value="Methyl-accepting chemotaxis protein"/>
    <property type="match status" value="1"/>
</dbReference>
<dbReference type="PROSITE" id="PS50111">
    <property type="entry name" value="CHEMOTAXIS_TRANSDUC_2"/>
    <property type="match status" value="1"/>
</dbReference>
<dbReference type="Pfam" id="PF00015">
    <property type="entry name" value="MCPsignal"/>
    <property type="match status" value="1"/>
</dbReference>
<keyword evidence="1 2" id="KW-0807">Transducer</keyword>
<dbReference type="PANTHER" id="PTHR32089">
    <property type="entry name" value="METHYL-ACCEPTING CHEMOTAXIS PROTEIN MCPB"/>
    <property type="match status" value="1"/>
</dbReference>
<dbReference type="Pfam" id="PF01590">
    <property type="entry name" value="GAF"/>
    <property type="match status" value="1"/>
</dbReference>
<dbReference type="Proteomes" id="UP000597444">
    <property type="component" value="Unassembled WGS sequence"/>
</dbReference>
<evidence type="ECO:0000256" key="1">
    <source>
        <dbReference type="ARBA" id="ARBA00023224"/>
    </source>
</evidence>
<dbReference type="GO" id="GO:0007165">
    <property type="term" value="P:signal transduction"/>
    <property type="evidence" value="ECO:0007669"/>
    <property type="project" value="UniProtKB-KW"/>
</dbReference>
<evidence type="ECO:0000256" key="2">
    <source>
        <dbReference type="PROSITE-ProRule" id="PRU00284"/>
    </source>
</evidence>
<evidence type="ECO:0000313" key="4">
    <source>
        <dbReference type="EMBL" id="GHO92401.1"/>
    </source>
</evidence>
<sequence>MPDRKLQSKFVFRFRPPAEPGQYERGESSVMTGSIPEVQSEVQSQESGQMNTVEMQQSAQQIKEVLRLNDLVRTGQSLNGILSQIASSIARWTGFRAISLSRVEERAIRAVAFVGLSEDDQRTLLNSNDGVDDFMKFMRQEFRISHSYYISHKHTIPSANITLVYSMSMDDYQPGGWHPDDLLFVPLYSSREQRLLGFISLDNPVDGQIPSQERIELIELFANQAALAIDNARIREEREAEQQTLEKEILLLHDRLEQVRRGDLRARVQATHPRLQPLVEMINNVIDEIGSILGSMQMVTQAVDEHARSVHRNSELLARDTRQQEQQVHQISSTVNEIATMMHRISENAATLAKAAVEAMDVTLEAQGAVDRAVDGMGKVREATLQSARTMKSLSESGQEINETVLLITDLTTRMHHLALNAAIEATRAGEHGQGFAVVAQEMRTLAVHGGEAARKIATYIRTIQHEMTAVSQSVEQSTQQVVMQTELVTQTGVALEAVSVTTEQFSDLIQSVCSIADSQFQGSQPVVNAVKEISRMTEGITQHMLGMQQSLEHLIELTNSLRSRMALLRISER</sequence>
<dbReference type="PANTHER" id="PTHR32089:SF114">
    <property type="entry name" value="METHYL-ACCEPTING CHEMOTAXIS PROTEIN MCPB"/>
    <property type="match status" value="1"/>
</dbReference>
<accession>A0A8J3ILJ6</accession>
<organism evidence="4 5">
    <name type="scientific">Reticulibacter mediterranei</name>
    <dbReference type="NCBI Taxonomy" id="2778369"/>
    <lineage>
        <taxon>Bacteria</taxon>
        <taxon>Bacillati</taxon>
        <taxon>Chloroflexota</taxon>
        <taxon>Ktedonobacteria</taxon>
        <taxon>Ktedonobacterales</taxon>
        <taxon>Reticulibacteraceae</taxon>
        <taxon>Reticulibacter</taxon>
    </lineage>
</organism>
<dbReference type="Gene3D" id="3.30.450.40">
    <property type="match status" value="1"/>
</dbReference>
<dbReference type="InterPro" id="IPR004089">
    <property type="entry name" value="MCPsignal_dom"/>
</dbReference>
<dbReference type="InterPro" id="IPR029016">
    <property type="entry name" value="GAF-like_dom_sf"/>
</dbReference>
<evidence type="ECO:0000313" key="5">
    <source>
        <dbReference type="Proteomes" id="UP000597444"/>
    </source>
</evidence>
<proteinExistence type="predicted"/>
<dbReference type="SUPFAM" id="SSF58104">
    <property type="entry name" value="Methyl-accepting chemotaxis protein (MCP) signaling domain"/>
    <property type="match status" value="1"/>
</dbReference>
<dbReference type="SMART" id="SM00283">
    <property type="entry name" value="MA"/>
    <property type="match status" value="1"/>
</dbReference>
<dbReference type="RefSeq" id="WP_220203237.1">
    <property type="nucleotide sequence ID" value="NZ_BNJK01000001.1"/>
</dbReference>